<reference evidence="15 16" key="1">
    <citation type="submission" date="2024-12" db="EMBL/GenBank/DDBJ databases">
        <authorList>
            <person name="Hu S."/>
        </authorList>
    </citation>
    <scope>NUCLEOTIDE SEQUENCE [LARGE SCALE GENOMIC DNA]</scope>
    <source>
        <strain evidence="15 16">P-25</strain>
    </source>
</reference>
<dbReference type="Gene3D" id="2.170.130.10">
    <property type="entry name" value="TonB-dependent receptor, plug domain"/>
    <property type="match status" value="1"/>
</dbReference>
<feature type="domain" description="TonB-dependent receptor plug" evidence="14">
    <location>
        <begin position="120"/>
        <end position="220"/>
    </location>
</feature>
<dbReference type="InterPro" id="IPR012910">
    <property type="entry name" value="Plug_dom"/>
</dbReference>
<dbReference type="InterPro" id="IPR039426">
    <property type="entry name" value="TonB-dep_rcpt-like"/>
</dbReference>
<keyword evidence="4 10" id="KW-0812">Transmembrane</keyword>
<proteinExistence type="inferred from homology"/>
<keyword evidence="2 10" id="KW-0813">Transport</keyword>
<feature type="domain" description="TonB-dependent receptor-like beta-barrel" evidence="13">
    <location>
        <begin position="335"/>
        <end position="762"/>
    </location>
</feature>
<evidence type="ECO:0000256" key="7">
    <source>
        <dbReference type="ARBA" id="ARBA00023136"/>
    </source>
</evidence>
<keyword evidence="8 15" id="KW-0675">Receptor</keyword>
<keyword evidence="9 10" id="KW-0998">Cell outer membrane</keyword>
<sequence>MKRWCALFFSCFLTGLVWGQNVEVSVYVSTTDEEAITGAKVSLNHAYALTELSGTAILKNISIGNHLLVVEAKGYAVYEKRIQIDGRKRHFHVKLKPEVNQLKTVEINSSAQHIRKNTDARNIEIVDQQFVQRNLDGSLMKTLDRLPGISSIGIGSGQSKPIIRGLGFNRVVVIDKGIKHEGQQWGADHGLEIDQFATGEIEIIKGPSSFVYGSDAIGGAINLKPVNVPLKQGLGGSVNLIGKTNNKHYGSSVNLFGSNEKWFFDSRATYQNYADYRVPTDKVYVYDYAVNLYNQQLRNTAGRETGLHFSTGYVGKALKTSFYASNSHAKTGFFANAHGLEPRNVDEALHDASDRDIQLPYQTVNHFKLINRTEFSHPNGKTEVELGFQHNYRQEFNRYTAHGYMPPNYPNDMTIPINLERVYDKYIYSGNVKHSFNIHKHQVQMGFNGDFQNNNISGWSFLIPAFQQLNAGVFVYDKYQVEPDLLLHAAMRYDHGFYQFEQYDDWFRSEDVVNGSMVQQYLTRARDFSRNFNSFVWSLGANYNPGKLNIKANIGKSFRMPIAKELAANGVNYHYFSYERGNENLDPEVAYQIDLGLTWTAKRWSVAVNPFYNYFTNYIYLNPTAYHDRFYGAGNQVFEYQQSRVMRYGAELKATYQWLPTLSSEFLGEYVYSEQLSGEKKGFTLPFSPAPSGLLNLTWSPKISNSISDTYFSVDYRLTAAQNNIVPPEKKTPGYQVINLQIGGSLQMNKHNIDLSLQVQNLMDTKYFNHTSFYRLIELPEASRNVVLSLKIPFKSIKKQNNQ</sequence>
<keyword evidence="5 12" id="KW-0732">Signal</keyword>
<evidence type="ECO:0000256" key="4">
    <source>
        <dbReference type="ARBA" id="ARBA00022692"/>
    </source>
</evidence>
<keyword evidence="3 10" id="KW-1134">Transmembrane beta strand</keyword>
<dbReference type="PANTHER" id="PTHR30069:SF29">
    <property type="entry name" value="HEMOGLOBIN AND HEMOGLOBIN-HAPTOGLOBIN-BINDING PROTEIN 1-RELATED"/>
    <property type="match status" value="1"/>
</dbReference>
<organism evidence="15 16">
    <name type="scientific">Pedobacter helvus</name>
    <dbReference type="NCBI Taxonomy" id="2563444"/>
    <lineage>
        <taxon>Bacteria</taxon>
        <taxon>Pseudomonadati</taxon>
        <taxon>Bacteroidota</taxon>
        <taxon>Sphingobacteriia</taxon>
        <taxon>Sphingobacteriales</taxon>
        <taxon>Sphingobacteriaceae</taxon>
        <taxon>Pedobacter</taxon>
    </lineage>
</organism>
<dbReference type="Proteomes" id="UP001517367">
    <property type="component" value="Unassembled WGS sequence"/>
</dbReference>
<evidence type="ECO:0000313" key="16">
    <source>
        <dbReference type="Proteomes" id="UP001517367"/>
    </source>
</evidence>
<dbReference type="Pfam" id="PF07715">
    <property type="entry name" value="Plug"/>
    <property type="match status" value="1"/>
</dbReference>
<feature type="signal peptide" evidence="12">
    <location>
        <begin position="1"/>
        <end position="19"/>
    </location>
</feature>
<evidence type="ECO:0000313" key="15">
    <source>
        <dbReference type="EMBL" id="MFN0289996.1"/>
    </source>
</evidence>
<keyword evidence="16" id="KW-1185">Reference proteome</keyword>
<feature type="chain" id="PRO_5045931625" evidence="12">
    <location>
        <begin position="20"/>
        <end position="803"/>
    </location>
</feature>
<evidence type="ECO:0000256" key="3">
    <source>
        <dbReference type="ARBA" id="ARBA00022452"/>
    </source>
</evidence>
<evidence type="ECO:0000256" key="1">
    <source>
        <dbReference type="ARBA" id="ARBA00004571"/>
    </source>
</evidence>
<evidence type="ECO:0000256" key="2">
    <source>
        <dbReference type="ARBA" id="ARBA00022448"/>
    </source>
</evidence>
<dbReference type="PROSITE" id="PS52016">
    <property type="entry name" value="TONB_DEPENDENT_REC_3"/>
    <property type="match status" value="1"/>
</dbReference>
<comment type="caution">
    <text evidence="15">The sequence shown here is derived from an EMBL/GenBank/DDBJ whole genome shotgun (WGS) entry which is preliminary data.</text>
</comment>
<protein>
    <submittedName>
        <fullName evidence="15">TonB-dependent receptor</fullName>
    </submittedName>
</protein>
<comment type="similarity">
    <text evidence="10 11">Belongs to the TonB-dependent receptor family.</text>
</comment>
<evidence type="ECO:0000259" key="14">
    <source>
        <dbReference type="Pfam" id="PF07715"/>
    </source>
</evidence>
<dbReference type="Gene3D" id="2.40.170.20">
    <property type="entry name" value="TonB-dependent receptor, beta-barrel domain"/>
    <property type="match status" value="1"/>
</dbReference>
<dbReference type="EMBL" id="SRMP02000001">
    <property type="protein sequence ID" value="MFN0289996.1"/>
    <property type="molecule type" value="Genomic_DNA"/>
</dbReference>
<name>A0ABW9JD03_9SPHI</name>
<dbReference type="PANTHER" id="PTHR30069">
    <property type="entry name" value="TONB-DEPENDENT OUTER MEMBRANE RECEPTOR"/>
    <property type="match status" value="1"/>
</dbReference>
<dbReference type="RefSeq" id="WP_138727595.1">
    <property type="nucleotide sequence ID" value="NZ_SRMP02000001.1"/>
</dbReference>
<evidence type="ECO:0000256" key="12">
    <source>
        <dbReference type="SAM" id="SignalP"/>
    </source>
</evidence>
<evidence type="ECO:0000256" key="5">
    <source>
        <dbReference type="ARBA" id="ARBA00022729"/>
    </source>
</evidence>
<accession>A0ABW9JD03</accession>
<evidence type="ECO:0000256" key="6">
    <source>
        <dbReference type="ARBA" id="ARBA00023077"/>
    </source>
</evidence>
<dbReference type="SUPFAM" id="SSF56935">
    <property type="entry name" value="Porins"/>
    <property type="match status" value="1"/>
</dbReference>
<evidence type="ECO:0000256" key="10">
    <source>
        <dbReference type="PROSITE-ProRule" id="PRU01360"/>
    </source>
</evidence>
<comment type="subcellular location">
    <subcellularLocation>
        <location evidence="1 10">Cell outer membrane</location>
        <topology evidence="1 10">Multi-pass membrane protein</topology>
    </subcellularLocation>
</comment>
<dbReference type="InterPro" id="IPR036942">
    <property type="entry name" value="Beta-barrel_TonB_sf"/>
</dbReference>
<evidence type="ECO:0000256" key="8">
    <source>
        <dbReference type="ARBA" id="ARBA00023170"/>
    </source>
</evidence>
<evidence type="ECO:0000259" key="13">
    <source>
        <dbReference type="Pfam" id="PF00593"/>
    </source>
</evidence>
<gene>
    <name evidence="15" type="ORF">E5L68_001255</name>
</gene>
<dbReference type="InterPro" id="IPR037066">
    <property type="entry name" value="Plug_dom_sf"/>
</dbReference>
<evidence type="ECO:0000256" key="11">
    <source>
        <dbReference type="RuleBase" id="RU003357"/>
    </source>
</evidence>
<keyword evidence="6 11" id="KW-0798">TonB box</keyword>
<evidence type="ECO:0000256" key="9">
    <source>
        <dbReference type="ARBA" id="ARBA00023237"/>
    </source>
</evidence>
<keyword evidence="7 10" id="KW-0472">Membrane</keyword>
<dbReference type="InterPro" id="IPR000531">
    <property type="entry name" value="Beta-barrel_TonB"/>
</dbReference>
<dbReference type="Pfam" id="PF00593">
    <property type="entry name" value="TonB_dep_Rec_b-barrel"/>
    <property type="match status" value="1"/>
</dbReference>